<evidence type="ECO:0000313" key="2">
    <source>
        <dbReference type="Proteomes" id="UP000314294"/>
    </source>
</evidence>
<dbReference type="Proteomes" id="UP000314294">
    <property type="component" value="Unassembled WGS sequence"/>
</dbReference>
<name>A0A4Z2GQ79_9TELE</name>
<sequence length="93" mass="10283">MYLEIRYMPTARKQEVEALAHEDMADGITPTNLPPREPTFRAAKTSGLSSEPMEKVWMGYCSCCSLASFTSVAATRLESRPPEEEMTSSSSTT</sequence>
<protein>
    <submittedName>
        <fullName evidence="1">Uncharacterized protein</fullName>
    </submittedName>
</protein>
<evidence type="ECO:0000313" key="1">
    <source>
        <dbReference type="EMBL" id="TNN55838.1"/>
    </source>
</evidence>
<comment type="caution">
    <text evidence="1">The sequence shown here is derived from an EMBL/GenBank/DDBJ whole genome shotgun (WGS) entry which is preliminary data.</text>
</comment>
<reference evidence="1 2" key="1">
    <citation type="submission" date="2019-03" db="EMBL/GenBank/DDBJ databases">
        <title>First draft genome of Liparis tanakae, snailfish: a comprehensive survey of snailfish specific genes.</title>
        <authorList>
            <person name="Kim W."/>
            <person name="Song I."/>
            <person name="Jeong J.-H."/>
            <person name="Kim D."/>
            <person name="Kim S."/>
            <person name="Ryu S."/>
            <person name="Song J.Y."/>
            <person name="Lee S.K."/>
        </authorList>
    </citation>
    <scope>NUCLEOTIDE SEQUENCE [LARGE SCALE GENOMIC DNA]</scope>
    <source>
        <tissue evidence="1">Muscle</tissue>
    </source>
</reference>
<accession>A0A4Z2GQ79</accession>
<proteinExistence type="predicted"/>
<keyword evidence="2" id="KW-1185">Reference proteome</keyword>
<organism evidence="1 2">
    <name type="scientific">Liparis tanakae</name>
    <name type="common">Tanaka's snailfish</name>
    <dbReference type="NCBI Taxonomy" id="230148"/>
    <lineage>
        <taxon>Eukaryota</taxon>
        <taxon>Metazoa</taxon>
        <taxon>Chordata</taxon>
        <taxon>Craniata</taxon>
        <taxon>Vertebrata</taxon>
        <taxon>Euteleostomi</taxon>
        <taxon>Actinopterygii</taxon>
        <taxon>Neopterygii</taxon>
        <taxon>Teleostei</taxon>
        <taxon>Neoteleostei</taxon>
        <taxon>Acanthomorphata</taxon>
        <taxon>Eupercaria</taxon>
        <taxon>Perciformes</taxon>
        <taxon>Cottioidei</taxon>
        <taxon>Cottales</taxon>
        <taxon>Liparidae</taxon>
        <taxon>Liparis</taxon>
    </lineage>
</organism>
<gene>
    <name evidence="1" type="ORF">EYF80_033916</name>
</gene>
<dbReference type="EMBL" id="SRLO01000444">
    <property type="protein sequence ID" value="TNN55838.1"/>
    <property type="molecule type" value="Genomic_DNA"/>
</dbReference>
<dbReference type="AlphaFoldDB" id="A0A4Z2GQ79"/>